<dbReference type="FunCoup" id="A0A0C3H0Z0">
    <property type="interactions" value="49"/>
</dbReference>
<dbReference type="Gene3D" id="3.20.20.100">
    <property type="entry name" value="NADP-dependent oxidoreductase domain"/>
    <property type="match status" value="1"/>
</dbReference>
<evidence type="ECO:0000256" key="1">
    <source>
        <dbReference type="ARBA" id="ARBA00023002"/>
    </source>
</evidence>
<sequence>MPQIVGKQIGPVGYGLMGLTWRPNPPSEEQAFQAMRAALANGCNFWNGGEFYGTPEFNSLTLLEKYFTKYPEDADKVVISIKGGLGANLAPDGSPENVRRSVDTCLKLLNGKKKLDIFECARVDKNTPIEITLKVLDEEYVKTGKIGGIALSEISAATVEKAAKATKIVAAEVEVSLWATDIFSNGVAEACARHSIPVVAYSPIGRGMLSGQITKPEDIPDGDFRKTIPRFQGENFAKNLELVRELEKIAKKSGCTPAQLAISWVKSLSKKDGNPEIIPIPGASNPARVEENARDVHLSQEDTTEIDSILKSFTVVGGRYGGHAAAHIEG</sequence>
<keyword evidence="1" id="KW-0560">Oxidoreductase</keyword>
<dbReference type="SUPFAM" id="SSF51430">
    <property type="entry name" value="NAD(P)-linked oxidoreductase"/>
    <property type="match status" value="1"/>
</dbReference>
<dbReference type="PANTHER" id="PTHR43625:SF78">
    <property type="entry name" value="PYRIDOXAL REDUCTASE-RELATED"/>
    <property type="match status" value="1"/>
</dbReference>
<dbReference type="STRING" id="913774.A0A0C3H0Z0"/>
<dbReference type="GO" id="GO:0016491">
    <property type="term" value="F:oxidoreductase activity"/>
    <property type="evidence" value="ECO:0007669"/>
    <property type="project" value="UniProtKB-KW"/>
</dbReference>
<dbReference type="InterPro" id="IPR050791">
    <property type="entry name" value="Aldo-Keto_reductase"/>
</dbReference>
<dbReference type="PANTHER" id="PTHR43625">
    <property type="entry name" value="AFLATOXIN B1 ALDEHYDE REDUCTASE"/>
    <property type="match status" value="1"/>
</dbReference>
<accession>A0A0C3H0Z0</accession>
<name>A0A0C3H0Z0_OIDMZ</name>
<evidence type="ECO:0000259" key="2">
    <source>
        <dbReference type="Pfam" id="PF00248"/>
    </source>
</evidence>
<keyword evidence="4" id="KW-1185">Reference proteome</keyword>
<dbReference type="HOGENOM" id="CLU_023205_2_1_1"/>
<dbReference type="InParanoid" id="A0A0C3H0Z0"/>
<reference evidence="3 4" key="1">
    <citation type="submission" date="2014-04" db="EMBL/GenBank/DDBJ databases">
        <authorList>
            <consortium name="DOE Joint Genome Institute"/>
            <person name="Kuo A."/>
            <person name="Martino E."/>
            <person name="Perotto S."/>
            <person name="Kohler A."/>
            <person name="Nagy L.G."/>
            <person name="Floudas D."/>
            <person name="Copeland A."/>
            <person name="Barry K.W."/>
            <person name="Cichocki N."/>
            <person name="Veneault-Fourrey C."/>
            <person name="LaButti K."/>
            <person name="Lindquist E.A."/>
            <person name="Lipzen A."/>
            <person name="Lundell T."/>
            <person name="Morin E."/>
            <person name="Murat C."/>
            <person name="Sun H."/>
            <person name="Tunlid A."/>
            <person name="Henrissat B."/>
            <person name="Grigoriev I.V."/>
            <person name="Hibbett D.S."/>
            <person name="Martin F."/>
            <person name="Nordberg H.P."/>
            <person name="Cantor M.N."/>
            <person name="Hua S.X."/>
        </authorList>
    </citation>
    <scope>NUCLEOTIDE SEQUENCE [LARGE SCALE GENOMIC DNA]</scope>
    <source>
        <strain evidence="3 4">Zn</strain>
    </source>
</reference>
<dbReference type="AlphaFoldDB" id="A0A0C3H0Z0"/>
<gene>
    <name evidence="3" type="ORF">OIDMADRAFT_196512</name>
</gene>
<organism evidence="3 4">
    <name type="scientific">Oidiodendron maius (strain Zn)</name>
    <dbReference type="NCBI Taxonomy" id="913774"/>
    <lineage>
        <taxon>Eukaryota</taxon>
        <taxon>Fungi</taxon>
        <taxon>Dikarya</taxon>
        <taxon>Ascomycota</taxon>
        <taxon>Pezizomycotina</taxon>
        <taxon>Leotiomycetes</taxon>
        <taxon>Leotiomycetes incertae sedis</taxon>
        <taxon>Myxotrichaceae</taxon>
        <taxon>Oidiodendron</taxon>
    </lineage>
</organism>
<dbReference type="CDD" id="cd19077">
    <property type="entry name" value="AKR_AKR8A1-2"/>
    <property type="match status" value="1"/>
</dbReference>
<dbReference type="GO" id="GO:0005737">
    <property type="term" value="C:cytoplasm"/>
    <property type="evidence" value="ECO:0007669"/>
    <property type="project" value="TreeGrafter"/>
</dbReference>
<feature type="domain" description="NADP-dependent oxidoreductase" evidence="2">
    <location>
        <begin position="12"/>
        <end position="310"/>
    </location>
</feature>
<evidence type="ECO:0000313" key="3">
    <source>
        <dbReference type="EMBL" id="KIN01871.1"/>
    </source>
</evidence>
<dbReference type="OrthoDB" id="37537at2759"/>
<dbReference type="InterPro" id="IPR023210">
    <property type="entry name" value="NADP_OxRdtase_dom"/>
</dbReference>
<dbReference type="Pfam" id="PF00248">
    <property type="entry name" value="Aldo_ket_red"/>
    <property type="match status" value="1"/>
</dbReference>
<proteinExistence type="predicted"/>
<protein>
    <recommendedName>
        <fullName evidence="2">NADP-dependent oxidoreductase domain-containing protein</fullName>
    </recommendedName>
</protein>
<dbReference type="InterPro" id="IPR036812">
    <property type="entry name" value="NAD(P)_OxRdtase_dom_sf"/>
</dbReference>
<dbReference type="Proteomes" id="UP000054321">
    <property type="component" value="Unassembled WGS sequence"/>
</dbReference>
<dbReference type="EMBL" id="KN832875">
    <property type="protein sequence ID" value="KIN01871.1"/>
    <property type="molecule type" value="Genomic_DNA"/>
</dbReference>
<reference evidence="4" key="2">
    <citation type="submission" date="2015-01" db="EMBL/GenBank/DDBJ databases">
        <title>Evolutionary Origins and Diversification of the Mycorrhizal Mutualists.</title>
        <authorList>
            <consortium name="DOE Joint Genome Institute"/>
            <consortium name="Mycorrhizal Genomics Consortium"/>
            <person name="Kohler A."/>
            <person name="Kuo A."/>
            <person name="Nagy L.G."/>
            <person name="Floudas D."/>
            <person name="Copeland A."/>
            <person name="Barry K.W."/>
            <person name="Cichocki N."/>
            <person name="Veneault-Fourrey C."/>
            <person name="LaButti K."/>
            <person name="Lindquist E.A."/>
            <person name="Lipzen A."/>
            <person name="Lundell T."/>
            <person name="Morin E."/>
            <person name="Murat C."/>
            <person name="Riley R."/>
            <person name="Ohm R."/>
            <person name="Sun H."/>
            <person name="Tunlid A."/>
            <person name="Henrissat B."/>
            <person name="Grigoriev I.V."/>
            <person name="Hibbett D.S."/>
            <person name="Martin F."/>
        </authorList>
    </citation>
    <scope>NUCLEOTIDE SEQUENCE [LARGE SCALE GENOMIC DNA]</scope>
    <source>
        <strain evidence="4">Zn</strain>
    </source>
</reference>
<evidence type="ECO:0000313" key="4">
    <source>
        <dbReference type="Proteomes" id="UP000054321"/>
    </source>
</evidence>